<gene>
    <name evidence="1" type="ORF">ACFQ4B_05035</name>
</gene>
<dbReference type="Proteomes" id="UP001597180">
    <property type="component" value="Unassembled WGS sequence"/>
</dbReference>
<evidence type="ECO:0008006" key="3">
    <source>
        <dbReference type="Google" id="ProtNLM"/>
    </source>
</evidence>
<reference evidence="2" key="1">
    <citation type="journal article" date="2019" name="Int. J. Syst. Evol. Microbiol.">
        <title>The Global Catalogue of Microorganisms (GCM) 10K type strain sequencing project: providing services to taxonomists for standard genome sequencing and annotation.</title>
        <authorList>
            <consortium name="The Broad Institute Genomics Platform"/>
            <consortium name="The Broad Institute Genome Sequencing Center for Infectious Disease"/>
            <person name="Wu L."/>
            <person name="Ma J."/>
        </authorList>
    </citation>
    <scope>NUCLEOTIDE SEQUENCE [LARGE SCALE GENOMIC DNA]</scope>
    <source>
        <strain evidence="2">CCUG 53270</strain>
    </source>
</reference>
<sequence>MRLYNYELASFIEFLIKLKLIDQKSRMRSRLVNMLREKFKLFQEEHYQLIKEYSNLDNNGEPKIIEVNGQRQFDVHDIEAFNRAFQELQNEEVCIEQNQENKKMLLSVKESVLFCGLEFEGEEQFTYERYCDIVDQVIYVQEN</sequence>
<proteinExistence type="predicted"/>
<keyword evidence="2" id="KW-1185">Reference proteome</keyword>
<dbReference type="EMBL" id="JBHTLU010000012">
    <property type="protein sequence ID" value="MFD1219471.1"/>
    <property type="molecule type" value="Genomic_DNA"/>
</dbReference>
<name>A0ABW3UG12_9BACL</name>
<accession>A0ABW3UG12</accession>
<evidence type="ECO:0000313" key="2">
    <source>
        <dbReference type="Proteomes" id="UP001597180"/>
    </source>
</evidence>
<organism evidence="1 2">
    <name type="scientific">Paenibacillus vulneris</name>
    <dbReference type="NCBI Taxonomy" id="1133364"/>
    <lineage>
        <taxon>Bacteria</taxon>
        <taxon>Bacillati</taxon>
        <taxon>Bacillota</taxon>
        <taxon>Bacilli</taxon>
        <taxon>Bacillales</taxon>
        <taxon>Paenibacillaceae</taxon>
        <taxon>Paenibacillus</taxon>
    </lineage>
</organism>
<evidence type="ECO:0000313" key="1">
    <source>
        <dbReference type="EMBL" id="MFD1219471.1"/>
    </source>
</evidence>
<protein>
    <recommendedName>
        <fullName evidence="3">DUF1617 domain-containing protein</fullName>
    </recommendedName>
</protein>
<comment type="caution">
    <text evidence="1">The sequence shown here is derived from an EMBL/GenBank/DDBJ whole genome shotgun (WGS) entry which is preliminary data.</text>
</comment>
<dbReference type="RefSeq" id="WP_345595190.1">
    <property type="nucleotide sequence ID" value="NZ_BAABJG010000055.1"/>
</dbReference>